<reference evidence="2 3" key="1">
    <citation type="submission" date="2014-03" db="EMBL/GenBank/DDBJ databases">
        <title>Draft Genome Sequences of 13 Willow Endophytes.</title>
        <authorList>
            <person name="Gan H.Y."/>
            <person name="Gan H.M."/>
            <person name="Savka M.A."/>
            <person name="Hudson A.O."/>
        </authorList>
    </citation>
    <scope>NUCLEOTIDE SEQUENCE [LARGE SCALE GENOMIC DNA]</scope>
    <source>
        <strain evidence="2 3">RIT293</strain>
    </source>
</reference>
<feature type="transmembrane region" description="Helical" evidence="1">
    <location>
        <begin position="12"/>
        <end position="37"/>
    </location>
</feature>
<keyword evidence="1" id="KW-0472">Membrane</keyword>
<keyword evidence="3" id="KW-1185">Reference proteome</keyword>
<gene>
    <name evidence="2" type="ORF">BW34_00876</name>
</gene>
<dbReference type="AlphaFoldDB" id="A0A031FXM6"/>
<protein>
    <submittedName>
        <fullName evidence="2">Non-ribosomal peptide synthetase module</fullName>
    </submittedName>
</protein>
<dbReference type="eggNOG" id="COG2976">
    <property type="taxonomic scope" value="Bacteria"/>
</dbReference>
<dbReference type="InterPro" id="IPR025101">
    <property type="entry name" value="DUF4012"/>
</dbReference>
<name>A0A031FXM6_9MICO</name>
<evidence type="ECO:0000313" key="3">
    <source>
        <dbReference type="Proteomes" id="UP000024001"/>
    </source>
</evidence>
<dbReference type="PATRIC" id="fig|273677.3.peg.861"/>
<sequence length="602" mass="62094">MPETFLPPVARRAGLVVVWVLGLALLLLVAAVAWIGVRGFLAYGHLDAAQKKAPAIAADLGNLSAASAALDDLASDTGAARDLTSDWIWQGAEGMPWVGPQLAAIADVAAAVDDVVTGSARPIASVAGGFGVDAFIPVDGRIDTTVFTALAAPATDAAGVAASARDDVAAIDRTPLLAPISDAVDRVGTLLTQVASGTDALARASTLLPSMLGADGPRDNLLLVQNNAEWRSLGGIVGSMSIIRTDKGSIELTGQYSSSDFERYEKPVLDLGEYETIYQTRPGRYSQNVTQVPDFPLAARLAREFVSKKGEDASSVFSIDPVALSYLLEATGPVTLPTGDKLTSKNAVQLLLNEVYLRYEDPRQQDAFFAAAASSVFTAMTSGNVNPAALISALGRAGSEHRISLWSADEADQKVLAGTTLAGTPPTNDADTARFGVYFNDGTGSKMDWYVTPDVQLAWEGCGTGTTPRTLSLEISLTSTAPADAATSLPKYITGGGTYGAPPGTARTLGEVYLPEGFSVASASTSLGAGFAGGMVGGRQVLSYSFDLKPGDSESVTIDVVADTDIRDAEAWVTPTADASLSPVVRASCESGASSASSGTLG</sequence>
<proteinExistence type="predicted"/>
<dbReference type="EMBL" id="JFYO01000003">
    <property type="protein sequence ID" value="EZP29027.1"/>
    <property type="molecule type" value="Genomic_DNA"/>
</dbReference>
<evidence type="ECO:0000313" key="2">
    <source>
        <dbReference type="EMBL" id="EZP29027.1"/>
    </source>
</evidence>
<evidence type="ECO:0000256" key="1">
    <source>
        <dbReference type="SAM" id="Phobius"/>
    </source>
</evidence>
<accession>A0A031FXM6</accession>
<comment type="caution">
    <text evidence="2">The sequence shown here is derived from an EMBL/GenBank/DDBJ whole genome shotgun (WGS) entry which is preliminary data.</text>
</comment>
<keyword evidence="1" id="KW-1133">Transmembrane helix</keyword>
<dbReference type="OrthoDB" id="3203519at2"/>
<dbReference type="Pfam" id="PF13196">
    <property type="entry name" value="DUF4012"/>
    <property type="match status" value="1"/>
</dbReference>
<dbReference type="RefSeq" id="WP_036309938.1">
    <property type="nucleotide sequence ID" value="NZ_JFYO01000003.1"/>
</dbReference>
<organism evidence="2 3">
    <name type="scientific">Microbacterium oleivorans</name>
    <dbReference type="NCBI Taxonomy" id="273677"/>
    <lineage>
        <taxon>Bacteria</taxon>
        <taxon>Bacillati</taxon>
        <taxon>Actinomycetota</taxon>
        <taxon>Actinomycetes</taxon>
        <taxon>Micrococcales</taxon>
        <taxon>Microbacteriaceae</taxon>
        <taxon>Microbacterium</taxon>
    </lineage>
</organism>
<keyword evidence="1" id="KW-0812">Transmembrane</keyword>
<dbReference type="Proteomes" id="UP000024001">
    <property type="component" value="Unassembled WGS sequence"/>
</dbReference>